<evidence type="ECO:0000313" key="4">
    <source>
        <dbReference type="Proteomes" id="UP000429958"/>
    </source>
</evidence>
<dbReference type="InterPro" id="IPR005130">
    <property type="entry name" value="Ser_deHydtase-like_asu"/>
</dbReference>
<comment type="similarity">
    <text evidence="1">Belongs to the UPF0597 family.</text>
</comment>
<dbReference type="PIRSF" id="PIRSF006054">
    <property type="entry name" value="UCP006054"/>
    <property type="match status" value="1"/>
</dbReference>
<gene>
    <name evidence="3" type="ORF">FYJ39_11835</name>
</gene>
<organism evidence="3 4">
    <name type="scientific">Clostridium porci</name>
    <dbReference type="NCBI Taxonomy" id="2605778"/>
    <lineage>
        <taxon>Bacteria</taxon>
        <taxon>Bacillati</taxon>
        <taxon>Bacillota</taxon>
        <taxon>Clostridia</taxon>
        <taxon>Eubacteriales</taxon>
        <taxon>Clostridiaceae</taxon>
        <taxon>Clostridium</taxon>
    </lineage>
</organism>
<dbReference type="GO" id="GO:0019450">
    <property type="term" value="P:L-cysteine catabolic process to pyruvate"/>
    <property type="evidence" value="ECO:0007669"/>
    <property type="project" value="TreeGrafter"/>
</dbReference>
<evidence type="ECO:0000313" key="3">
    <source>
        <dbReference type="EMBL" id="MSS37246.1"/>
    </source>
</evidence>
<reference evidence="3 4" key="1">
    <citation type="submission" date="2019-08" db="EMBL/GenBank/DDBJ databases">
        <title>In-depth cultivation of the pig gut microbiome towards novel bacterial diversity and tailored functional studies.</title>
        <authorList>
            <person name="Wylensek D."/>
            <person name="Hitch T.C.A."/>
            <person name="Clavel T."/>
        </authorList>
    </citation>
    <scope>NUCLEOTIDE SEQUENCE [LARGE SCALE GENOMIC DNA]</scope>
    <source>
        <strain evidence="3 4">WCA-389-WT-23D1</strain>
    </source>
</reference>
<comment type="caution">
    <text evidence="3">The sequence shown here is derived from an EMBL/GenBank/DDBJ whole genome shotgun (WGS) entry which is preliminary data.</text>
</comment>
<dbReference type="RefSeq" id="WP_154472679.1">
    <property type="nucleotide sequence ID" value="NZ_VUMD01000009.1"/>
</dbReference>
<dbReference type="PANTHER" id="PTHR30501">
    <property type="entry name" value="UPF0597 PROTEIN YHAM"/>
    <property type="match status" value="1"/>
</dbReference>
<feature type="domain" description="Serine dehydratase-like alpha subunit" evidence="2">
    <location>
        <begin position="88"/>
        <end position="416"/>
    </location>
</feature>
<dbReference type="Proteomes" id="UP000429958">
    <property type="component" value="Unassembled WGS sequence"/>
</dbReference>
<dbReference type="PANTHER" id="PTHR30501:SF2">
    <property type="entry name" value="UPF0597 PROTEIN YHAM"/>
    <property type="match status" value="1"/>
</dbReference>
<dbReference type="HAMAP" id="MF_01845">
    <property type="entry name" value="UPF0597"/>
    <property type="match status" value="1"/>
</dbReference>
<accession>A0A7X2NLS7</accession>
<protein>
    <recommendedName>
        <fullName evidence="1">UPF0597 protein FYJ39_11835</fullName>
    </recommendedName>
</protein>
<dbReference type="InterPro" id="IPR021144">
    <property type="entry name" value="UPF0597"/>
</dbReference>
<name>A0A7X2NLS7_9CLOT</name>
<keyword evidence="4" id="KW-1185">Reference proteome</keyword>
<evidence type="ECO:0000259" key="2">
    <source>
        <dbReference type="Pfam" id="PF03313"/>
    </source>
</evidence>
<sequence>MEQELNENMMNVLKNELVKALGCTEPIAIAYVSAKAAEVLGCIPERIEIACSGNIIKNAKSAVVPMTGGMRGIEAAAIAGAIGGKADKQLEVLMEVTNEELRLCNRLLWKKMCTVSRLETMEKLHIIEKMFAGSDEVEIELARTHLGITRIEKNGSLIFEAKVQEKENGVDYSCLSVENILAFANTVPMEEVMFLIEEQIRCNTAIANRGLSENFGANIGKTLLRYYGDDIKTRAKAMAAAGSDARMNGCELPVVINSGSGNQGMTVSLPVLEYAKYLKAGKEMTIRALVLSNLLAIYQKYRIGRLSAYCGAVSAAAGAGAGITYLYGGNEKQISDTVANTLANISGIICDGASASCAAKIATSVDAAIMGSIMARENNAFMSGDGIVKDGLQKTINGVVKLARDGMKTTDEVILDIMVND</sequence>
<dbReference type="GO" id="GO:0080146">
    <property type="term" value="F:L-cysteine desulfhydrase activity"/>
    <property type="evidence" value="ECO:0007669"/>
    <property type="project" value="TreeGrafter"/>
</dbReference>
<dbReference type="AlphaFoldDB" id="A0A7X2NLS7"/>
<dbReference type="EMBL" id="VUMD01000009">
    <property type="protein sequence ID" value="MSS37246.1"/>
    <property type="molecule type" value="Genomic_DNA"/>
</dbReference>
<evidence type="ECO:0000256" key="1">
    <source>
        <dbReference type="HAMAP-Rule" id="MF_01845"/>
    </source>
</evidence>
<proteinExistence type="inferred from homology"/>
<dbReference type="Pfam" id="PF03313">
    <property type="entry name" value="SDH_alpha"/>
    <property type="match status" value="1"/>
</dbReference>